<dbReference type="InterPro" id="IPR034274">
    <property type="entry name" value="ENP1_M14_CPD"/>
</dbReference>
<comment type="similarity">
    <text evidence="2 7">Belongs to the peptidase M14 family.</text>
</comment>
<evidence type="ECO:0000256" key="4">
    <source>
        <dbReference type="ARBA" id="ARBA00022801"/>
    </source>
</evidence>
<keyword evidence="6" id="KW-0482">Metalloprotease</keyword>
<accession>A0A370GL28</accession>
<keyword evidence="4" id="KW-0378">Hydrolase</keyword>
<name>A0A370GL28_9BACI</name>
<gene>
    <name evidence="10" type="ORF">DFR59_1038</name>
</gene>
<dbReference type="GO" id="GO:0004181">
    <property type="term" value="F:metallocarboxypeptidase activity"/>
    <property type="evidence" value="ECO:0007669"/>
    <property type="project" value="InterPro"/>
</dbReference>
<evidence type="ECO:0000256" key="3">
    <source>
        <dbReference type="ARBA" id="ARBA00022670"/>
    </source>
</evidence>
<comment type="caution">
    <text evidence="10">The sequence shown here is derived from an EMBL/GenBank/DDBJ whole genome shotgun (WGS) entry which is preliminary data.</text>
</comment>
<dbReference type="CDD" id="cd06229">
    <property type="entry name" value="M14_Endopeptidase_I"/>
    <property type="match status" value="1"/>
</dbReference>
<evidence type="ECO:0000313" key="10">
    <source>
        <dbReference type="EMBL" id="RDI43946.1"/>
    </source>
</evidence>
<dbReference type="EMBL" id="QQAY01000003">
    <property type="protein sequence ID" value="RDI43946.1"/>
    <property type="molecule type" value="Genomic_DNA"/>
</dbReference>
<keyword evidence="3" id="KW-0645">Protease</keyword>
<dbReference type="PANTHER" id="PTHR11705:SF143">
    <property type="entry name" value="SLL0236 PROTEIN"/>
    <property type="match status" value="1"/>
</dbReference>
<feature type="region of interest" description="Disordered" evidence="8">
    <location>
        <begin position="223"/>
        <end position="246"/>
    </location>
</feature>
<dbReference type="Gene3D" id="3.40.630.10">
    <property type="entry name" value="Zn peptidases"/>
    <property type="match status" value="1"/>
</dbReference>
<organism evidence="10 11">
    <name type="scientific">Falsibacillus pallidus</name>
    <dbReference type="NCBI Taxonomy" id="493781"/>
    <lineage>
        <taxon>Bacteria</taxon>
        <taxon>Bacillati</taxon>
        <taxon>Bacillota</taxon>
        <taxon>Bacilli</taxon>
        <taxon>Bacillales</taxon>
        <taxon>Bacillaceae</taxon>
        <taxon>Falsibacillus</taxon>
    </lineage>
</organism>
<dbReference type="InterPro" id="IPR000834">
    <property type="entry name" value="Peptidase_M14"/>
</dbReference>
<evidence type="ECO:0000256" key="5">
    <source>
        <dbReference type="ARBA" id="ARBA00022833"/>
    </source>
</evidence>
<dbReference type="OrthoDB" id="9802862at2"/>
<dbReference type="GO" id="GO:0006508">
    <property type="term" value="P:proteolysis"/>
    <property type="evidence" value="ECO:0007669"/>
    <property type="project" value="UniProtKB-KW"/>
</dbReference>
<evidence type="ECO:0000256" key="1">
    <source>
        <dbReference type="ARBA" id="ARBA00001947"/>
    </source>
</evidence>
<evidence type="ECO:0000256" key="6">
    <source>
        <dbReference type="ARBA" id="ARBA00023049"/>
    </source>
</evidence>
<dbReference type="AlphaFoldDB" id="A0A370GL28"/>
<proteinExistence type="inferred from homology"/>
<dbReference type="Proteomes" id="UP000255326">
    <property type="component" value="Unassembled WGS sequence"/>
</dbReference>
<evidence type="ECO:0000256" key="2">
    <source>
        <dbReference type="ARBA" id="ARBA00005988"/>
    </source>
</evidence>
<dbReference type="Pfam" id="PF00246">
    <property type="entry name" value="Peptidase_M14"/>
    <property type="match status" value="1"/>
</dbReference>
<dbReference type="SMART" id="SM00631">
    <property type="entry name" value="Zn_pept"/>
    <property type="match status" value="1"/>
</dbReference>
<feature type="domain" description="Peptidase M14" evidence="9">
    <location>
        <begin position="71"/>
        <end position="355"/>
    </location>
</feature>
<keyword evidence="11" id="KW-1185">Reference proteome</keyword>
<evidence type="ECO:0000256" key="7">
    <source>
        <dbReference type="PROSITE-ProRule" id="PRU01379"/>
    </source>
</evidence>
<dbReference type="PROSITE" id="PS52035">
    <property type="entry name" value="PEPTIDASE_M14"/>
    <property type="match status" value="1"/>
</dbReference>
<comment type="cofactor">
    <cofactor evidence="1">
        <name>Zn(2+)</name>
        <dbReference type="ChEBI" id="CHEBI:29105"/>
    </cofactor>
</comment>
<evidence type="ECO:0000256" key="8">
    <source>
        <dbReference type="SAM" id="MobiDB-lite"/>
    </source>
</evidence>
<protein>
    <submittedName>
        <fullName evidence="10">G-D-glutamyl-meso-diaminopimelate peptidase</fullName>
    </submittedName>
</protein>
<dbReference type="PANTHER" id="PTHR11705">
    <property type="entry name" value="PROTEASE FAMILY M14 CARBOXYPEPTIDASE A,B"/>
    <property type="match status" value="1"/>
</dbReference>
<reference evidence="10 11" key="1">
    <citation type="submission" date="2018-07" db="EMBL/GenBank/DDBJ databases">
        <title>Genomic Encyclopedia of Type Strains, Phase IV (KMG-IV): sequencing the most valuable type-strain genomes for metagenomic binning, comparative biology and taxonomic classification.</title>
        <authorList>
            <person name="Goeker M."/>
        </authorList>
    </citation>
    <scope>NUCLEOTIDE SEQUENCE [LARGE SCALE GENOMIC DNA]</scope>
    <source>
        <strain evidence="10 11">DSM 25281</strain>
    </source>
</reference>
<dbReference type="GO" id="GO:0005615">
    <property type="term" value="C:extracellular space"/>
    <property type="evidence" value="ECO:0007669"/>
    <property type="project" value="TreeGrafter"/>
</dbReference>
<keyword evidence="5" id="KW-0862">Zinc</keyword>
<dbReference type="SUPFAM" id="SSF53187">
    <property type="entry name" value="Zn-dependent exopeptidases"/>
    <property type="match status" value="1"/>
</dbReference>
<dbReference type="RefSeq" id="WP_114744851.1">
    <property type="nucleotide sequence ID" value="NZ_QQAY01000003.1"/>
</dbReference>
<evidence type="ECO:0000259" key="9">
    <source>
        <dbReference type="PROSITE" id="PS52035"/>
    </source>
</evidence>
<feature type="active site" description="Proton donor/acceptor" evidence="7">
    <location>
        <position position="327"/>
    </location>
</feature>
<evidence type="ECO:0000313" key="11">
    <source>
        <dbReference type="Proteomes" id="UP000255326"/>
    </source>
</evidence>
<dbReference type="GO" id="GO:0008270">
    <property type="term" value="F:zinc ion binding"/>
    <property type="evidence" value="ECO:0007669"/>
    <property type="project" value="InterPro"/>
</dbReference>
<sequence length="358" mass="40766">MEIRAKEGSSLRYYSQFYNLPHILLQHSNPGQMASIFKKDDYVRIPGYTDAIDGSNFDPIRIEEPIINPKIRYDFSALKKDIEILLKAYPFMEKRIIGKSVLKKPIIELRIGHGPKKIHWNGSFHGNEWITTCAIMKFLNEYLAALTTGRTLNKVNPLQIYESTTLSIVPMVNPDGVDLVLNGPPPEQFELLHELNSKSGDFTGWKANIRGVDLNKQFPAKWKEQKQKGVSAPSPRDYGGREPLCEPESSSMARLAEDSRFDLLLAFHTQGKEFYWGYEGMEPPESELIAEAFAKASGYQSVKDIDSFAGFKDWYIKKFRKPGFTIELGKGINPLPLSQFEEIYRDVFGIFLTSLIVL</sequence>